<dbReference type="EC" id="2.5.1.3" evidence="5"/>
<keyword evidence="6" id="KW-1185">Reference proteome</keyword>
<dbReference type="InterPro" id="IPR022998">
    <property type="entry name" value="ThiamineP_synth_TenI"/>
</dbReference>
<dbReference type="STRING" id="1255658.FM114_16010"/>
<dbReference type="Proteomes" id="UP000188342">
    <property type="component" value="Unassembled WGS sequence"/>
</dbReference>
<dbReference type="EMBL" id="FUKQ01000063">
    <property type="protein sequence ID" value="SJN45475.1"/>
    <property type="molecule type" value="Genomic_DNA"/>
</dbReference>
<evidence type="ECO:0000256" key="3">
    <source>
        <dbReference type="ARBA" id="ARBA00022977"/>
    </source>
</evidence>
<dbReference type="PANTHER" id="PTHR20857:SF15">
    <property type="entry name" value="THIAMINE-PHOSPHATE SYNTHASE"/>
    <property type="match status" value="1"/>
</dbReference>
<dbReference type="CDD" id="cd00564">
    <property type="entry name" value="TMP_TenI"/>
    <property type="match status" value="1"/>
</dbReference>
<feature type="domain" description="Thiamine phosphate synthase/TenI" evidence="4">
    <location>
        <begin position="12"/>
        <end position="193"/>
    </location>
</feature>
<accession>A0A1R4KMP6</accession>
<dbReference type="Pfam" id="PF02581">
    <property type="entry name" value="TMP-TENI"/>
    <property type="match status" value="1"/>
</dbReference>
<keyword evidence="5" id="KW-0808">Transferase</keyword>
<comment type="pathway">
    <text evidence="2">Cofactor biosynthesis; thiamine diphosphate biosynthesis.</text>
</comment>
<name>A0A1R4KMP6_9ACTN</name>
<evidence type="ECO:0000313" key="5">
    <source>
        <dbReference type="EMBL" id="SJN45475.1"/>
    </source>
</evidence>
<organism evidence="5 6">
    <name type="scientific">Luteococcus japonicus LSP_Lj1</name>
    <dbReference type="NCBI Taxonomy" id="1255658"/>
    <lineage>
        <taxon>Bacteria</taxon>
        <taxon>Bacillati</taxon>
        <taxon>Actinomycetota</taxon>
        <taxon>Actinomycetes</taxon>
        <taxon>Propionibacteriales</taxon>
        <taxon>Propionibacteriaceae</taxon>
        <taxon>Luteococcus</taxon>
    </lineage>
</organism>
<dbReference type="PANTHER" id="PTHR20857">
    <property type="entry name" value="THIAMINE-PHOSPHATE PYROPHOSPHORYLASE"/>
    <property type="match status" value="1"/>
</dbReference>
<dbReference type="SUPFAM" id="SSF51391">
    <property type="entry name" value="Thiamin phosphate synthase"/>
    <property type="match status" value="1"/>
</dbReference>
<proteinExistence type="predicted"/>
<dbReference type="AlphaFoldDB" id="A0A1R4KMP6"/>
<dbReference type="InterPro" id="IPR036206">
    <property type="entry name" value="ThiamineP_synth_sf"/>
</dbReference>
<dbReference type="GO" id="GO:0009228">
    <property type="term" value="P:thiamine biosynthetic process"/>
    <property type="evidence" value="ECO:0007669"/>
    <property type="project" value="UniProtKB-KW"/>
</dbReference>
<gene>
    <name evidence="5" type="ORF">FM114_16010</name>
</gene>
<sequence length="241" mass="25577">MGLTSRLKTAKLHLITDVRASQGDFRDFVVEVMRGGVDMLQVRDADATPEQLKHALEIAQSAALQVNATVVVGHDLAVAKDFEADVLHLGAADEPILEARPALPEHSLVGRSVHSARQLASAQADYLFVGPVFGASRDGIDFPGLDLVREAARQEVVSDRDATPWFAVGGITLANLEQVIGAGAVRVAVSGAVTGSDDPQAIVAQFKQVLQQAWDDRPEMESYTIGAFGSGTAHFKNDGAL</sequence>
<evidence type="ECO:0000313" key="6">
    <source>
        <dbReference type="Proteomes" id="UP000188342"/>
    </source>
</evidence>
<keyword evidence="3" id="KW-0784">Thiamine biosynthesis</keyword>
<comment type="function">
    <text evidence="1">Condenses 4-methyl-5-(beta-hydroxyethyl)thiazole monophosphate (THZ-P) and 2-methyl-4-amino-5-hydroxymethyl pyrimidine pyrophosphate (HMP-PP) to form thiamine monophosphate (TMP).</text>
</comment>
<dbReference type="InterPro" id="IPR013785">
    <property type="entry name" value="Aldolase_TIM"/>
</dbReference>
<reference evidence="5 6" key="1">
    <citation type="submission" date="2017-02" db="EMBL/GenBank/DDBJ databases">
        <authorList>
            <person name="Peterson S.W."/>
        </authorList>
    </citation>
    <scope>NUCLEOTIDE SEQUENCE [LARGE SCALE GENOMIC DNA]</scope>
    <source>
        <strain evidence="5 6">LSP_Lj1</strain>
    </source>
</reference>
<dbReference type="GO" id="GO:0005737">
    <property type="term" value="C:cytoplasm"/>
    <property type="evidence" value="ECO:0007669"/>
    <property type="project" value="TreeGrafter"/>
</dbReference>
<evidence type="ECO:0000256" key="1">
    <source>
        <dbReference type="ARBA" id="ARBA00003814"/>
    </source>
</evidence>
<protein>
    <submittedName>
        <fullName evidence="5">Thiamin-phosphate pyrophosphorylase</fullName>
        <ecNumber evidence="5">2.5.1.3</ecNumber>
    </submittedName>
</protein>
<evidence type="ECO:0000259" key="4">
    <source>
        <dbReference type="Pfam" id="PF02581"/>
    </source>
</evidence>
<dbReference type="GO" id="GO:0004789">
    <property type="term" value="F:thiamine-phosphate diphosphorylase activity"/>
    <property type="evidence" value="ECO:0007669"/>
    <property type="project" value="UniProtKB-EC"/>
</dbReference>
<evidence type="ECO:0000256" key="2">
    <source>
        <dbReference type="ARBA" id="ARBA00004948"/>
    </source>
</evidence>
<dbReference type="Gene3D" id="3.20.20.70">
    <property type="entry name" value="Aldolase class I"/>
    <property type="match status" value="1"/>
</dbReference>